<evidence type="ECO:0000313" key="1">
    <source>
        <dbReference type="EMBL" id="GAA1116032.1"/>
    </source>
</evidence>
<organism evidence="1 2">
    <name type="scientific">Kitasatospora arboriphila</name>
    <dbReference type="NCBI Taxonomy" id="258052"/>
    <lineage>
        <taxon>Bacteria</taxon>
        <taxon>Bacillati</taxon>
        <taxon>Actinomycetota</taxon>
        <taxon>Actinomycetes</taxon>
        <taxon>Kitasatosporales</taxon>
        <taxon>Streptomycetaceae</taxon>
        <taxon>Kitasatospora</taxon>
    </lineage>
</organism>
<gene>
    <name evidence="1" type="ORF">GCM10009663_65510</name>
</gene>
<accession>A0ABN1WUJ6</accession>
<proteinExistence type="predicted"/>
<evidence type="ECO:0000313" key="2">
    <source>
        <dbReference type="Proteomes" id="UP001499987"/>
    </source>
</evidence>
<comment type="caution">
    <text evidence="1">The sequence shown here is derived from an EMBL/GenBank/DDBJ whole genome shotgun (WGS) entry which is preliminary data.</text>
</comment>
<reference evidence="1 2" key="1">
    <citation type="journal article" date="2019" name="Int. J. Syst. Evol. Microbiol.">
        <title>The Global Catalogue of Microorganisms (GCM) 10K type strain sequencing project: providing services to taxonomists for standard genome sequencing and annotation.</title>
        <authorList>
            <consortium name="The Broad Institute Genomics Platform"/>
            <consortium name="The Broad Institute Genome Sequencing Center for Infectious Disease"/>
            <person name="Wu L."/>
            <person name="Ma J."/>
        </authorList>
    </citation>
    <scope>NUCLEOTIDE SEQUENCE [LARGE SCALE GENOMIC DNA]</scope>
    <source>
        <strain evidence="1 2">JCM 13002</strain>
    </source>
</reference>
<dbReference type="EMBL" id="BAAALD010000098">
    <property type="protein sequence ID" value="GAA1116032.1"/>
    <property type="molecule type" value="Genomic_DNA"/>
</dbReference>
<name>A0ABN1WUJ6_9ACTN</name>
<dbReference type="Proteomes" id="UP001499987">
    <property type="component" value="Unassembled WGS sequence"/>
</dbReference>
<keyword evidence="2" id="KW-1185">Reference proteome</keyword>
<protein>
    <submittedName>
        <fullName evidence="1">Uncharacterized protein</fullName>
    </submittedName>
</protein>
<sequence>MESDPTEPYTDELLALAPGLARPAADLFVRRVFEGGVEHGARTALANVAATEHEKDAQLRRLGERLVELGEDPLDVARLLSRD</sequence>
<dbReference type="RefSeq" id="WP_344627334.1">
    <property type="nucleotide sequence ID" value="NZ_BAAALD010000098.1"/>
</dbReference>